<accession>A0ABP6SGH0</accession>
<evidence type="ECO:0000256" key="1">
    <source>
        <dbReference type="SAM" id="MobiDB-lite"/>
    </source>
</evidence>
<name>A0ABP6SGH0_9ACTN</name>
<dbReference type="SUPFAM" id="SSF48317">
    <property type="entry name" value="Acid phosphatase/Vanadium-dependent haloperoxidase"/>
    <property type="match status" value="1"/>
</dbReference>
<dbReference type="Gene3D" id="1.20.144.10">
    <property type="entry name" value="Phosphatidic acid phosphatase type 2/haloperoxidase"/>
    <property type="match status" value="1"/>
</dbReference>
<feature type="transmembrane region" description="Helical" evidence="2">
    <location>
        <begin position="112"/>
        <end position="130"/>
    </location>
</feature>
<keyword evidence="2" id="KW-0472">Membrane</keyword>
<keyword evidence="5" id="KW-1185">Reference proteome</keyword>
<dbReference type="Pfam" id="PF01569">
    <property type="entry name" value="PAP2"/>
    <property type="match status" value="1"/>
</dbReference>
<dbReference type="PANTHER" id="PTHR14969">
    <property type="entry name" value="SPHINGOSINE-1-PHOSPHATE PHOSPHOHYDROLASE"/>
    <property type="match status" value="1"/>
</dbReference>
<evidence type="ECO:0000313" key="4">
    <source>
        <dbReference type="EMBL" id="GAA3376287.1"/>
    </source>
</evidence>
<feature type="transmembrane region" description="Helical" evidence="2">
    <location>
        <begin position="274"/>
        <end position="291"/>
    </location>
</feature>
<evidence type="ECO:0000256" key="2">
    <source>
        <dbReference type="SAM" id="Phobius"/>
    </source>
</evidence>
<evidence type="ECO:0000259" key="3">
    <source>
        <dbReference type="Pfam" id="PF01569"/>
    </source>
</evidence>
<keyword evidence="2" id="KW-1133">Transmembrane helix</keyword>
<feature type="transmembrane region" description="Helical" evidence="2">
    <location>
        <begin position="161"/>
        <end position="180"/>
    </location>
</feature>
<dbReference type="CDD" id="cd03392">
    <property type="entry name" value="PAP2_like_2"/>
    <property type="match status" value="1"/>
</dbReference>
<dbReference type="InterPro" id="IPR000326">
    <property type="entry name" value="PAP2/HPO"/>
</dbReference>
<dbReference type="InterPro" id="IPR036938">
    <property type="entry name" value="PAP2/HPO_sf"/>
</dbReference>
<feature type="transmembrane region" description="Helical" evidence="2">
    <location>
        <begin position="251"/>
        <end position="268"/>
    </location>
</feature>
<dbReference type="PANTHER" id="PTHR14969:SF13">
    <property type="entry name" value="AT30094P"/>
    <property type="match status" value="1"/>
</dbReference>
<feature type="transmembrane region" description="Helical" evidence="2">
    <location>
        <begin position="224"/>
        <end position="244"/>
    </location>
</feature>
<protein>
    <recommendedName>
        <fullName evidence="3">Phosphatidic acid phosphatase type 2/haloperoxidase domain-containing protein</fullName>
    </recommendedName>
</protein>
<feature type="domain" description="Phosphatidic acid phosphatase type 2/haloperoxidase" evidence="3">
    <location>
        <begin position="220"/>
        <end position="290"/>
    </location>
</feature>
<dbReference type="Proteomes" id="UP001499990">
    <property type="component" value="Unassembled WGS sequence"/>
</dbReference>
<evidence type="ECO:0000313" key="5">
    <source>
        <dbReference type="Proteomes" id="UP001499990"/>
    </source>
</evidence>
<organism evidence="4 5">
    <name type="scientific">Streptomyces sannanensis</name>
    <dbReference type="NCBI Taxonomy" id="285536"/>
    <lineage>
        <taxon>Bacteria</taxon>
        <taxon>Bacillati</taxon>
        <taxon>Actinomycetota</taxon>
        <taxon>Actinomycetes</taxon>
        <taxon>Kitasatosporales</taxon>
        <taxon>Streptomycetaceae</taxon>
        <taxon>Streptomyces</taxon>
    </lineage>
</organism>
<proteinExistence type="predicted"/>
<keyword evidence="2" id="KW-0812">Transmembrane</keyword>
<comment type="caution">
    <text evidence="4">The sequence shown here is derived from an EMBL/GenBank/DDBJ whole genome shotgun (WGS) entry which is preliminary data.</text>
</comment>
<sequence>MTPSNEGHSVKNLWGADGGMDFRLSAPHGLPYGFAQMRETPRPQATVGDTRAEPPQPRSGRALAHITGVSGSGDPHRSDGRPPHTPRGARCTGPDGRPGTSPPVPGRPVPHVLLLALPAVLFALISWQVAAHGPLRGLDERLDRAVVGHGPRQLTEFLADLGNVQVALPVLAVAVAYAAWRGRRLVALAATLAMAAVPALVVPLKAALDRPGPLTDAVGYYPSGHAATAAVAYCGAALLLAPYLRVRPMPLAVLLTVATGAGLVLRGYHWPLDVIGSWCLSVVLLTVCHATDRR</sequence>
<feature type="transmembrane region" description="Helical" evidence="2">
    <location>
        <begin position="185"/>
        <end position="204"/>
    </location>
</feature>
<reference evidence="5" key="1">
    <citation type="journal article" date="2019" name="Int. J. Syst. Evol. Microbiol.">
        <title>The Global Catalogue of Microorganisms (GCM) 10K type strain sequencing project: providing services to taxonomists for standard genome sequencing and annotation.</title>
        <authorList>
            <consortium name="The Broad Institute Genomics Platform"/>
            <consortium name="The Broad Institute Genome Sequencing Center for Infectious Disease"/>
            <person name="Wu L."/>
            <person name="Ma J."/>
        </authorList>
    </citation>
    <scope>NUCLEOTIDE SEQUENCE [LARGE SCALE GENOMIC DNA]</scope>
    <source>
        <strain evidence="5">JCM 9651</strain>
    </source>
</reference>
<gene>
    <name evidence="4" type="ORF">GCM10020367_47380</name>
</gene>
<dbReference type="EMBL" id="BAAAYL010000001">
    <property type="protein sequence ID" value="GAA3376287.1"/>
    <property type="molecule type" value="Genomic_DNA"/>
</dbReference>
<feature type="region of interest" description="Disordered" evidence="1">
    <location>
        <begin position="32"/>
        <end position="105"/>
    </location>
</feature>